<keyword evidence="4" id="KW-1185">Reference proteome</keyword>
<dbReference type="Proteomes" id="UP000526184">
    <property type="component" value="Unassembled WGS sequence"/>
</dbReference>
<proteinExistence type="predicted"/>
<sequence length="196" mass="22262">MFRFLVGLIKAIFFAALILSGYVAISDTFFYTNYFELVIPYLGYLKFVGFIAIGYLAILFLSYVEKLFKKPKVVKSQGKSGKVEVDLNTINEISKVFLEQKPLIKSAKVASHSYFSKILINASVETYNIENLNDRLATLQNELKEYVVLMTGVIVKDVSLKIVKINQEKIFDTVTVEDVTLNKLSDEEIVETTPEF</sequence>
<dbReference type="RefSeq" id="WP_180136238.1">
    <property type="nucleotide sequence ID" value="NZ_JABMKT010000025.1"/>
</dbReference>
<gene>
    <name evidence="3" type="ORF">HP397_05185</name>
</gene>
<keyword evidence="2" id="KW-0472">Membrane</keyword>
<evidence type="ECO:0000313" key="4">
    <source>
        <dbReference type="Proteomes" id="UP000526184"/>
    </source>
</evidence>
<keyword evidence="2" id="KW-1133">Transmembrane helix</keyword>
<protein>
    <recommendedName>
        <fullName evidence="5">Alkaline shock response membrane anchor protein AmaP</fullName>
    </recommendedName>
</protein>
<evidence type="ECO:0008006" key="5">
    <source>
        <dbReference type="Google" id="ProtNLM"/>
    </source>
</evidence>
<dbReference type="AlphaFoldDB" id="A0A7Z0PF97"/>
<evidence type="ECO:0000256" key="2">
    <source>
        <dbReference type="SAM" id="Phobius"/>
    </source>
</evidence>
<evidence type="ECO:0000256" key="1">
    <source>
        <dbReference type="SAM" id="Coils"/>
    </source>
</evidence>
<feature type="transmembrane region" description="Helical" evidence="2">
    <location>
        <begin position="12"/>
        <end position="32"/>
    </location>
</feature>
<keyword evidence="2" id="KW-0812">Transmembrane</keyword>
<comment type="caution">
    <text evidence="3">The sequence shown here is derived from an EMBL/GenBank/DDBJ whole genome shotgun (WGS) entry which is preliminary data.</text>
</comment>
<reference evidence="3 4" key="1">
    <citation type="submission" date="2020-05" db="EMBL/GenBank/DDBJ databases">
        <title>Streptobacillus felis strain LHL191014123.</title>
        <authorList>
            <person name="Fawzy A."/>
            <person name="Rau J."/>
            <person name="Risse K."/>
            <person name="Schauerte N."/>
            <person name="Geiger C."/>
            <person name="Blom J."/>
            <person name="Imirzalioglu C."/>
            <person name="Falgenhauer J."/>
            <person name="Bach A."/>
            <person name="Herden C."/>
            <person name="Eisenberg T."/>
        </authorList>
    </citation>
    <scope>NUCLEOTIDE SEQUENCE [LARGE SCALE GENOMIC DNA]</scope>
    <source>
        <strain evidence="3 4">LHL191014123</strain>
    </source>
</reference>
<name>A0A7Z0PF97_9FUSO</name>
<evidence type="ECO:0000313" key="3">
    <source>
        <dbReference type="EMBL" id="NYV28198.1"/>
    </source>
</evidence>
<keyword evidence="1" id="KW-0175">Coiled coil</keyword>
<feature type="coiled-coil region" evidence="1">
    <location>
        <begin position="122"/>
        <end position="149"/>
    </location>
</feature>
<feature type="transmembrane region" description="Helical" evidence="2">
    <location>
        <begin position="44"/>
        <end position="64"/>
    </location>
</feature>
<accession>A0A7Z0PF97</accession>
<dbReference type="EMBL" id="JABMKT010000025">
    <property type="protein sequence ID" value="NYV28198.1"/>
    <property type="molecule type" value="Genomic_DNA"/>
</dbReference>
<organism evidence="3 4">
    <name type="scientific">Streptobacillus felis</name>
    <dbReference type="NCBI Taxonomy" id="1384509"/>
    <lineage>
        <taxon>Bacteria</taxon>
        <taxon>Fusobacteriati</taxon>
        <taxon>Fusobacteriota</taxon>
        <taxon>Fusobacteriia</taxon>
        <taxon>Fusobacteriales</taxon>
        <taxon>Leptotrichiaceae</taxon>
        <taxon>Streptobacillus</taxon>
    </lineage>
</organism>